<reference evidence="1 2" key="2">
    <citation type="submission" date="2017-10" db="EMBL/GenBank/DDBJ databases">
        <title>Extensive intraspecific genome diversity in a model arbuscular mycorrhizal fungus.</title>
        <authorList>
            <person name="Chen E.C.H."/>
            <person name="Morin E."/>
            <person name="Baudet D."/>
            <person name="Noel J."/>
            <person name="Ndikumana S."/>
            <person name="Charron P."/>
            <person name="St-Onge C."/>
            <person name="Giorgi J."/>
            <person name="Grigoriev I.V."/>
            <person name="Roux C."/>
            <person name="Martin F.M."/>
            <person name="Corradi N."/>
        </authorList>
    </citation>
    <scope>NUCLEOTIDE SEQUENCE [LARGE SCALE GENOMIC DNA]</scope>
    <source>
        <strain evidence="1 2">C2</strain>
    </source>
</reference>
<sequence length="185" mass="21637">MEGIVHKVPEILLNGNCLNEPLGVIKESIKSAFQMNILVEHKKKEREKEVILDYFKIQIENQECYSNLKLDEVLLNIYNRQTVSQSKNFQLVQENRYLKGQVARLERNNEELKKDKKPWHGWVSQEIIEKSTEQNLKSYFANKNESGQNGVKDITDHSEHIIINEISMNNGSTDWKFNTTNAFNK</sequence>
<dbReference type="VEuPathDB" id="FungiDB:FUN_000074"/>
<organism evidence="1 2">
    <name type="scientific">Rhizophagus irregularis</name>
    <dbReference type="NCBI Taxonomy" id="588596"/>
    <lineage>
        <taxon>Eukaryota</taxon>
        <taxon>Fungi</taxon>
        <taxon>Fungi incertae sedis</taxon>
        <taxon>Mucoromycota</taxon>
        <taxon>Glomeromycotina</taxon>
        <taxon>Glomeromycetes</taxon>
        <taxon>Glomerales</taxon>
        <taxon>Glomeraceae</taxon>
        <taxon>Rhizophagus</taxon>
    </lineage>
</organism>
<protein>
    <submittedName>
        <fullName evidence="1">Uncharacterized protein</fullName>
    </submittedName>
</protein>
<evidence type="ECO:0000313" key="2">
    <source>
        <dbReference type="Proteomes" id="UP000233469"/>
    </source>
</evidence>
<dbReference type="VEuPathDB" id="FungiDB:RhiirFUN_017490"/>
<dbReference type="EMBL" id="LLXL01001150">
    <property type="protein sequence ID" value="PKK66060.1"/>
    <property type="molecule type" value="Genomic_DNA"/>
</dbReference>
<comment type="caution">
    <text evidence="1">The sequence shown here is derived from an EMBL/GenBank/DDBJ whole genome shotgun (WGS) entry which is preliminary data.</text>
</comment>
<reference evidence="1 2" key="1">
    <citation type="submission" date="2016-04" db="EMBL/GenBank/DDBJ databases">
        <title>Genome analyses suggest a sexual origin of heterokaryosis in a supposedly ancient asexual fungus.</title>
        <authorList>
            <person name="Ropars J."/>
            <person name="Sedzielewska K."/>
            <person name="Noel J."/>
            <person name="Charron P."/>
            <person name="Farinelli L."/>
            <person name="Marton T."/>
            <person name="Kruger M."/>
            <person name="Pelin A."/>
            <person name="Brachmann A."/>
            <person name="Corradi N."/>
        </authorList>
    </citation>
    <scope>NUCLEOTIDE SEQUENCE [LARGE SCALE GENOMIC DNA]</scope>
    <source>
        <strain evidence="1 2">C2</strain>
    </source>
</reference>
<gene>
    <name evidence="1" type="ORF">RhiirC2_785293</name>
</gene>
<proteinExistence type="predicted"/>
<dbReference type="Proteomes" id="UP000233469">
    <property type="component" value="Unassembled WGS sequence"/>
</dbReference>
<name>A0A2N1MWU7_9GLOM</name>
<dbReference type="VEuPathDB" id="FungiDB:RhiirA1_391327"/>
<evidence type="ECO:0000313" key="1">
    <source>
        <dbReference type="EMBL" id="PKK66060.1"/>
    </source>
</evidence>
<accession>A0A2N1MWU7</accession>
<dbReference type="AlphaFoldDB" id="A0A2N1MWU7"/>